<keyword evidence="5" id="KW-1185">Reference proteome</keyword>
<feature type="domain" description="NodB homology" evidence="3">
    <location>
        <begin position="50"/>
        <end position="232"/>
    </location>
</feature>
<dbReference type="InterPro" id="IPR051398">
    <property type="entry name" value="Polysacch_Deacetylase"/>
</dbReference>
<dbReference type="PANTHER" id="PTHR34216">
    <property type="match status" value="1"/>
</dbReference>
<dbReference type="InterPro" id="IPR011330">
    <property type="entry name" value="Glyco_hydro/deAcase_b/a-brl"/>
</dbReference>
<dbReference type="AlphaFoldDB" id="A0A6L6XQ22"/>
<dbReference type="InterPro" id="IPR002509">
    <property type="entry name" value="NODB_dom"/>
</dbReference>
<evidence type="ECO:0000259" key="3">
    <source>
        <dbReference type="PROSITE" id="PS51677"/>
    </source>
</evidence>
<dbReference type="CDD" id="cd10918">
    <property type="entry name" value="CE4_NodB_like_5s_6s"/>
    <property type="match status" value="1"/>
</dbReference>
<dbReference type="GO" id="GO:0005576">
    <property type="term" value="C:extracellular region"/>
    <property type="evidence" value="ECO:0007669"/>
    <property type="project" value="UniProtKB-SubCell"/>
</dbReference>
<dbReference type="PROSITE" id="PS51677">
    <property type="entry name" value="NODB"/>
    <property type="match status" value="1"/>
</dbReference>
<sequence length="232" mass="25766">MGSGTDARWAVNLTVHGIGRPARPLDPGEDDTWITVEQLDGLLDAAVGRPEVTITFDDGNLSDLEIGLPRLQERGLRARFYVCAGLLGQPGRLDAADVRELHAAGMVIGSHGWSHRDWRSLDWSRGEAAEVQEEMVRARRELERLTGSEVSEIAIPFGSYNRHVLRALRRTGATRVYTSDGGWARRGAWLQARTSIRSTDGPDWPQRVMIARPTLGRRVRNRVAGTAKRLRG</sequence>
<dbReference type="Pfam" id="PF01522">
    <property type="entry name" value="Polysacc_deac_1"/>
    <property type="match status" value="1"/>
</dbReference>
<evidence type="ECO:0000256" key="1">
    <source>
        <dbReference type="ARBA" id="ARBA00004613"/>
    </source>
</evidence>
<dbReference type="Proteomes" id="UP000473525">
    <property type="component" value="Unassembled WGS sequence"/>
</dbReference>
<evidence type="ECO:0000313" key="4">
    <source>
        <dbReference type="EMBL" id="MVQ49108.1"/>
    </source>
</evidence>
<dbReference type="EMBL" id="WSEK01000004">
    <property type="protein sequence ID" value="MVQ49108.1"/>
    <property type="molecule type" value="Genomic_DNA"/>
</dbReference>
<evidence type="ECO:0000313" key="5">
    <source>
        <dbReference type="Proteomes" id="UP000473525"/>
    </source>
</evidence>
<reference evidence="4 5" key="1">
    <citation type="submission" date="2019-12" db="EMBL/GenBank/DDBJ databases">
        <authorList>
            <person name="Huq M.A."/>
        </authorList>
    </citation>
    <scope>NUCLEOTIDE SEQUENCE [LARGE SCALE GENOMIC DNA]</scope>
    <source>
        <strain evidence="4 5">MAH-18</strain>
    </source>
</reference>
<proteinExistence type="predicted"/>
<dbReference type="GO" id="GO:0016810">
    <property type="term" value="F:hydrolase activity, acting on carbon-nitrogen (but not peptide) bonds"/>
    <property type="evidence" value="ECO:0007669"/>
    <property type="project" value="InterPro"/>
</dbReference>
<comment type="caution">
    <text evidence="4">The sequence shown here is derived from an EMBL/GenBank/DDBJ whole genome shotgun (WGS) entry which is preliminary data.</text>
</comment>
<dbReference type="GO" id="GO:0005975">
    <property type="term" value="P:carbohydrate metabolic process"/>
    <property type="evidence" value="ECO:0007669"/>
    <property type="project" value="InterPro"/>
</dbReference>
<accession>A0A6L6XQ22</accession>
<evidence type="ECO:0000256" key="2">
    <source>
        <dbReference type="ARBA" id="ARBA00022729"/>
    </source>
</evidence>
<dbReference type="PANTHER" id="PTHR34216:SF3">
    <property type="entry name" value="POLY-BETA-1,6-N-ACETYL-D-GLUCOSAMINE N-DEACETYLASE"/>
    <property type="match status" value="1"/>
</dbReference>
<gene>
    <name evidence="4" type="ORF">GON03_07930</name>
</gene>
<keyword evidence="2" id="KW-0732">Signal</keyword>
<name>A0A6L6XQ22_9ACTN</name>
<protein>
    <submittedName>
        <fullName evidence="4">Polysaccharide deacetylase family protein</fullName>
    </submittedName>
</protein>
<comment type="subcellular location">
    <subcellularLocation>
        <location evidence="1">Secreted</location>
    </subcellularLocation>
</comment>
<dbReference type="SUPFAM" id="SSF88713">
    <property type="entry name" value="Glycoside hydrolase/deacetylase"/>
    <property type="match status" value="1"/>
</dbReference>
<dbReference type="Gene3D" id="3.20.20.370">
    <property type="entry name" value="Glycoside hydrolase/deacetylase"/>
    <property type="match status" value="1"/>
</dbReference>
<organism evidence="4 5">
    <name type="scientific">Nocardioides agri</name>
    <dbReference type="NCBI Taxonomy" id="2682843"/>
    <lineage>
        <taxon>Bacteria</taxon>
        <taxon>Bacillati</taxon>
        <taxon>Actinomycetota</taxon>
        <taxon>Actinomycetes</taxon>
        <taxon>Propionibacteriales</taxon>
        <taxon>Nocardioidaceae</taxon>
        <taxon>Nocardioides</taxon>
    </lineage>
</organism>